<sequence>MLLRVASRLLAKAERSNDPRSTRLRLDQRELPELHGQVHAEAVGRVELLLRELCSTGWVRLILAPEREFAGFVDRKPQLELMDFDALAAWAGFARLADHWQRRLAAHLEQHWVDSSDGGKRSLIDYLSRSPLSALSTVPTDEAARCLHELRELCLSGAAMPLREASARVFHGRSKVLDARDELLRLLGATHGQFWEAPIQLLIDVPAFFDEALFIENLVTFERMADARAPEWQHSLLIYAAGFKGSAKRLRHRGGCRVYLRTAMTGTLSVDPPSARGLALVSDWLFDRADLPVRFFGDLDYAGMQILASLREVFPDAMAWQPGYADLLTVLASGGGHVPGAANKERQADPETTGCAYADEVLLTALRGAGRFVDQEAFGAELR</sequence>
<protein>
    <recommendedName>
        <fullName evidence="3">Wadjet protein JetD C-terminal domain-containing protein</fullName>
    </recommendedName>
</protein>
<organism evidence="1 2">
    <name type="scientific">Pseudaquabacterium rugosum</name>
    <dbReference type="NCBI Taxonomy" id="2984194"/>
    <lineage>
        <taxon>Bacteria</taxon>
        <taxon>Pseudomonadati</taxon>
        <taxon>Pseudomonadota</taxon>
        <taxon>Betaproteobacteria</taxon>
        <taxon>Burkholderiales</taxon>
        <taxon>Sphaerotilaceae</taxon>
        <taxon>Pseudaquabacterium</taxon>
    </lineage>
</organism>
<keyword evidence="2" id="KW-1185">Reference proteome</keyword>
<proteinExistence type="predicted"/>
<dbReference type="EMBL" id="JBBUTF010000006">
    <property type="protein sequence ID" value="MEK8025922.1"/>
    <property type="molecule type" value="Genomic_DNA"/>
</dbReference>
<gene>
    <name evidence="1" type="ORF">AACH11_08105</name>
</gene>
<dbReference type="RefSeq" id="WP_341373707.1">
    <property type="nucleotide sequence ID" value="NZ_JBBUTF010000006.1"/>
</dbReference>
<name>A0ABU9BA92_9BURK</name>
<dbReference type="Proteomes" id="UP001368500">
    <property type="component" value="Unassembled WGS sequence"/>
</dbReference>
<reference evidence="1 2" key="1">
    <citation type="submission" date="2024-04" db="EMBL/GenBank/DDBJ databases">
        <title>Novel species of the genus Ideonella isolated from streams.</title>
        <authorList>
            <person name="Lu H."/>
        </authorList>
    </citation>
    <scope>NUCLEOTIDE SEQUENCE [LARGE SCALE GENOMIC DNA]</scope>
    <source>
        <strain evidence="1 2">BYS139W</strain>
    </source>
</reference>
<evidence type="ECO:0000313" key="2">
    <source>
        <dbReference type="Proteomes" id="UP001368500"/>
    </source>
</evidence>
<evidence type="ECO:0000313" key="1">
    <source>
        <dbReference type="EMBL" id="MEK8025922.1"/>
    </source>
</evidence>
<evidence type="ECO:0008006" key="3">
    <source>
        <dbReference type="Google" id="ProtNLM"/>
    </source>
</evidence>
<accession>A0ABU9BA92</accession>
<comment type="caution">
    <text evidence="1">The sequence shown here is derived from an EMBL/GenBank/DDBJ whole genome shotgun (WGS) entry which is preliminary data.</text>
</comment>